<dbReference type="Gene3D" id="2.70.98.10">
    <property type="match status" value="1"/>
</dbReference>
<feature type="signal peptide" evidence="16">
    <location>
        <begin position="1"/>
        <end position="20"/>
    </location>
</feature>
<evidence type="ECO:0000256" key="3">
    <source>
        <dbReference type="ARBA" id="ARBA00005028"/>
    </source>
</evidence>
<sequence>MRRTLSALALFTLFAAPTLAAKPEDAKMPVETPFGKTADGTPVSAFTLTNKNGVKVKIITYGGIVAEWHAPDKDGKFADIVCGFDDLKGYLDGHPYFGAIIGRVGNRVGNAKFTLDGKEYTLAANNGKHSLHGGKEGFDKKVWKGEAVSTPAGPAVKLTYTSKDGEEGYPGTLVSTVTYTLTDDNALRIDYHATTDKATPVNLTNHSYFNLSGHNAGDILNHVLELKADKYTPGDDTLIPTGKVEPVKGTPYDFTKPTRIGDRIKEIKADPVGYDLNFVHGAKREAAPQSVAKVTDPKSGRTLEVLTTEPGIQFYTGNFLDGKVKGKGGAVYNQYGAFCLEAQFFPDSPNKSEFPSIILKPGEQYTQTTIYKLGVTK</sequence>
<dbReference type="FunFam" id="2.70.98.10:FF:000003">
    <property type="entry name" value="Aldose 1-epimerase"/>
    <property type="match status" value="1"/>
</dbReference>
<evidence type="ECO:0000256" key="9">
    <source>
        <dbReference type="ARBA" id="ARBA00022553"/>
    </source>
</evidence>
<dbReference type="InterPro" id="IPR011013">
    <property type="entry name" value="Gal_mutarotase_sf_dom"/>
</dbReference>
<evidence type="ECO:0000256" key="11">
    <source>
        <dbReference type="ARBA" id="ARBA00023277"/>
    </source>
</evidence>
<feature type="binding site" evidence="15">
    <location>
        <begin position="206"/>
        <end position="208"/>
    </location>
    <ligand>
        <name>beta-D-galactose</name>
        <dbReference type="ChEBI" id="CHEBI:27667"/>
    </ligand>
</feature>
<dbReference type="UniPathway" id="UPA00242"/>
<dbReference type="EC" id="5.1.3.3" evidence="6 12"/>
<name>A0A225D9M3_9BACT</name>
<dbReference type="GO" id="GO:0006006">
    <property type="term" value="P:glucose metabolic process"/>
    <property type="evidence" value="ECO:0007669"/>
    <property type="project" value="TreeGrafter"/>
</dbReference>
<comment type="catalytic activity">
    <reaction evidence="1 12">
        <text>alpha-D-glucose = beta-D-glucose</text>
        <dbReference type="Rhea" id="RHEA:10264"/>
        <dbReference type="ChEBI" id="CHEBI:15903"/>
        <dbReference type="ChEBI" id="CHEBI:17925"/>
        <dbReference type="EC" id="5.1.3.3"/>
    </reaction>
</comment>
<comment type="subcellular location">
    <subcellularLocation>
        <location evidence="2">Cytoplasm</location>
    </subcellularLocation>
</comment>
<comment type="subunit">
    <text evidence="5">Monomer.</text>
</comment>
<evidence type="ECO:0000256" key="2">
    <source>
        <dbReference type="ARBA" id="ARBA00004496"/>
    </source>
</evidence>
<keyword evidence="9" id="KW-0597">Phosphoprotein</keyword>
<evidence type="ECO:0000256" key="1">
    <source>
        <dbReference type="ARBA" id="ARBA00001614"/>
    </source>
</evidence>
<dbReference type="PROSITE" id="PS00545">
    <property type="entry name" value="ALDOSE_1_EPIMERASE"/>
    <property type="match status" value="1"/>
</dbReference>
<proteinExistence type="inferred from homology"/>
<dbReference type="AlphaFoldDB" id="A0A225D9M3"/>
<evidence type="ECO:0000256" key="13">
    <source>
        <dbReference type="PIRSR" id="PIRSR005096-1"/>
    </source>
</evidence>
<dbReference type="SUPFAM" id="SSF74650">
    <property type="entry name" value="Galactose mutarotase-like"/>
    <property type="match status" value="1"/>
</dbReference>
<dbReference type="OrthoDB" id="9779408at2"/>
<dbReference type="GO" id="GO:0005737">
    <property type="term" value="C:cytoplasm"/>
    <property type="evidence" value="ECO:0007669"/>
    <property type="project" value="UniProtKB-SubCell"/>
</dbReference>
<dbReference type="Proteomes" id="UP000214646">
    <property type="component" value="Unassembled WGS sequence"/>
</dbReference>
<keyword evidence="18" id="KW-1185">Reference proteome</keyword>
<comment type="caution">
    <text evidence="17">The sequence shown here is derived from an EMBL/GenBank/DDBJ whole genome shotgun (WGS) entry which is preliminary data.</text>
</comment>
<reference evidence="18" key="1">
    <citation type="submission" date="2017-06" db="EMBL/GenBank/DDBJ databases">
        <title>Genome analysis of Fimbriiglobus ruber SP5, the first member of the order Planctomycetales with confirmed chitinolytic capability.</title>
        <authorList>
            <person name="Ravin N.V."/>
            <person name="Rakitin A.L."/>
            <person name="Ivanova A.A."/>
            <person name="Beletsky A.V."/>
            <person name="Kulichevskaya I.S."/>
            <person name="Mardanov A.V."/>
            <person name="Dedysh S.N."/>
        </authorList>
    </citation>
    <scope>NUCLEOTIDE SEQUENCE [LARGE SCALE GENOMIC DNA]</scope>
    <source>
        <strain evidence="18">SP5</strain>
    </source>
</reference>
<feature type="binding site" evidence="15">
    <location>
        <begin position="106"/>
        <end position="107"/>
    </location>
    <ligand>
        <name>beta-D-galactose</name>
        <dbReference type="ChEBI" id="CHEBI:27667"/>
    </ligand>
</feature>
<evidence type="ECO:0000256" key="14">
    <source>
        <dbReference type="PIRSR" id="PIRSR005096-2"/>
    </source>
</evidence>
<evidence type="ECO:0000256" key="5">
    <source>
        <dbReference type="ARBA" id="ARBA00011245"/>
    </source>
</evidence>
<evidence type="ECO:0000256" key="4">
    <source>
        <dbReference type="ARBA" id="ARBA00006206"/>
    </source>
</evidence>
<evidence type="ECO:0000256" key="16">
    <source>
        <dbReference type="SAM" id="SignalP"/>
    </source>
</evidence>
<dbReference type="EMBL" id="NIDE01000017">
    <property type="protein sequence ID" value="OWK36364.1"/>
    <property type="molecule type" value="Genomic_DNA"/>
</dbReference>
<gene>
    <name evidence="17" type="ORF">FRUB_08927</name>
</gene>
<feature type="active site" description="Proton donor" evidence="13">
    <location>
        <position position="206"/>
    </location>
</feature>
<keyword evidence="11 12" id="KW-0119">Carbohydrate metabolism</keyword>
<comment type="pathway">
    <text evidence="3 12">Carbohydrate metabolism; hexose metabolism.</text>
</comment>
<dbReference type="PIRSF" id="PIRSF005096">
    <property type="entry name" value="GALM"/>
    <property type="match status" value="1"/>
</dbReference>
<keyword evidence="16" id="KW-0732">Signal</keyword>
<evidence type="ECO:0000256" key="8">
    <source>
        <dbReference type="ARBA" id="ARBA00022490"/>
    </source>
</evidence>
<evidence type="ECO:0000256" key="12">
    <source>
        <dbReference type="PIRNR" id="PIRNR005096"/>
    </source>
</evidence>
<dbReference type="RefSeq" id="WP_088259379.1">
    <property type="nucleotide sequence ID" value="NZ_NIDE01000017.1"/>
</dbReference>
<feature type="binding site" evidence="14">
    <location>
        <position position="275"/>
    </location>
    <ligand>
        <name>beta-D-galactose</name>
        <dbReference type="ChEBI" id="CHEBI:27667"/>
    </ligand>
</feature>
<dbReference type="Pfam" id="PF01263">
    <property type="entry name" value="Aldose_epim"/>
    <property type="match status" value="1"/>
</dbReference>
<evidence type="ECO:0000313" key="17">
    <source>
        <dbReference type="EMBL" id="OWK36364.1"/>
    </source>
</evidence>
<keyword evidence="8" id="KW-0963">Cytoplasm</keyword>
<evidence type="ECO:0000256" key="6">
    <source>
        <dbReference type="ARBA" id="ARBA00013185"/>
    </source>
</evidence>
<accession>A0A225D9M3</accession>
<evidence type="ECO:0000256" key="10">
    <source>
        <dbReference type="ARBA" id="ARBA00023235"/>
    </source>
</evidence>
<protein>
    <recommendedName>
        <fullName evidence="7 12">Aldose 1-epimerase</fullName>
        <ecNumber evidence="6 12">5.1.3.3</ecNumber>
    </recommendedName>
</protein>
<feature type="chain" id="PRO_5013030820" description="Aldose 1-epimerase" evidence="16">
    <location>
        <begin position="21"/>
        <end position="377"/>
    </location>
</feature>
<organism evidence="17 18">
    <name type="scientific">Fimbriiglobus ruber</name>
    <dbReference type="NCBI Taxonomy" id="1908690"/>
    <lineage>
        <taxon>Bacteria</taxon>
        <taxon>Pseudomonadati</taxon>
        <taxon>Planctomycetota</taxon>
        <taxon>Planctomycetia</taxon>
        <taxon>Gemmatales</taxon>
        <taxon>Gemmataceae</taxon>
        <taxon>Fimbriiglobus</taxon>
    </lineage>
</organism>
<feature type="active site" description="Proton acceptor" evidence="13">
    <location>
        <position position="341"/>
    </location>
</feature>
<dbReference type="GO" id="GO:0033499">
    <property type="term" value="P:galactose catabolic process via UDP-galactose, Leloir pathway"/>
    <property type="evidence" value="ECO:0007669"/>
    <property type="project" value="TreeGrafter"/>
</dbReference>
<evidence type="ECO:0000256" key="7">
    <source>
        <dbReference type="ARBA" id="ARBA00014165"/>
    </source>
</evidence>
<dbReference type="InterPro" id="IPR014718">
    <property type="entry name" value="GH-type_carb-bd"/>
</dbReference>
<keyword evidence="10 12" id="KW-0413">Isomerase</keyword>
<dbReference type="GO" id="GO:0004034">
    <property type="term" value="F:aldose 1-epimerase activity"/>
    <property type="evidence" value="ECO:0007669"/>
    <property type="project" value="UniProtKB-EC"/>
</dbReference>
<dbReference type="InterPro" id="IPR015443">
    <property type="entry name" value="Aldose_1-epimerase"/>
</dbReference>
<dbReference type="InterPro" id="IPR047215">
    <property type="entry name" value="Galactose_mutarotase-like"/>
</dbReference>
<dbReference type="GO" id="GO:0030246">
    <property type="term" value="F:carbohydrate binding"/>
    <property type="evidence" value="ECO:0007669"/>
    <property type="project" value="InterPro"/>
</dbReference>
<dbReference type="NCBIfam" id="NF008277">
    <property type="entry name" value="PRK11055.1"/>
    <property type="match status" value="1"/>
</dbReference>
<evidence type="ECO:0000256" key="15">
    <source>
        <dbReference type="PIRSR" id="PIRSR005096-3"/>
    </source>
</evidence>
<dbReference type="PANTHER" id="PTHR10091:SF0">
    <property type="entry name" value="GALACTOSE MUTAROTASE"/>
    <property type="match status" value="1"/>
</dbReference>
<dbReference type="InterPro" id="IPR008183">
    <property type="entry name" value="Aldose_1/G6P_1-epimerase"/>
</dbReference>
<comment type="similarity">
    <text evidence="4 12">Belongs to the aldose epimerase family.</text>
</comment>
<dbReference type="PANTHER" id="PTHR10091">
    <property type="entry name" value="ALDOSE-1-EPIMERASE"/>
    <property type="match status" value="1"/>
</dbReference>
<dbReference type="CDD" id="cd09019">
    <property type="entry name" value="galactose_mutarotase_like"/>
    <property type="match status" value="1"/>
</dbReference>
<evidence type="ECO:0000313" key="18">
    <source>
        <dbReference type="Proteomes" id="UP000214646"/>
    </source>
</evidence>
<dbReference type="InterPro" id="IPR018052">
    <property type="entry name" value="Ald1_epimerase_CS"/>
</dbReference>